<sequence>MPDRPLPASGNKDAAQPSAGSAGIASDSLPNAAAPVRRSLAGLLDLFAAFPRDFMEAGRPEQEQAER</sequence>
<dbReference type="RefSeq" id="WP_198048164.1">
    <property type="nucleotide sequence ID" value="NZ_LT976854.1"/>
</dbReference>
<evidence type="ECO:0000313" key="2">
    <source>
        <dbReference type="EMBL" id="SOY61040.1"/>
    </source>
</evidence>
<comment type="caution">
    <text evidence="2">The sequence shown here is derived from an EMBL/GenBank/DDBJ whole genome shotgun (WGS) entry which is preliminary data.</text>
</comment>
<evidence type="ECO:0000313" key="3">
    <source>
        <dbReference type="Proteomes" id="UP000256780"/>
    </source>
</evidence>
<name>A0A975X8Y3_9BURK</name>
<protein>
    <submittedName>
        <fullName evidence="2">Uncharacterized protein</fullName>
    </submittedName>
</protein>
<organism evidence="2 3">
    <name type="scientific">Cupriavidus taiwanensis</name>
    <dbReference type="NCBI Taxonomy" id="164546"/>
    <lineage>
        <taxon>Bacteria</taxon>
        <taxon>Pseudomonadati</taxon>
        <taxon>Pseudomonadota</taxon>
        <taxon>Betaproteobacteria</taxon>
        <taxon>Burkholderiales</taxon>
        <taxon>Burkholderiaceae</taxon>
        <taxon>Cupriavidus</taxon>
    </lineage>
</organism>
<reference evidence="2 3" key="1">
    <citation type="submission" date="2018-01" db="EMBL/GenBank/DDBJ databases">
        <authorList>
            <person name="Clerissi C."/>
        </authorList>
    </citation>
    <scope>NUCLEOTIDE SEQUENCE [LARGE SCALE GENOMIC DNA]</scope>
    <source>
        <strain evidence="2">Cupriavidus sp. LMG 19464</strain>
    </source>
</reference>
<dbReference type="Proteomes" id="UP000256780">
    <property type="component" value="Chromosome CBM2587_b"/>
</dbReference>
<dbReference type="EMBL" id="OFSQ01000031">
    <property type="protein sequence ID" value="SOY61040.1"/>
    <property type="molecule type" value="Genomic_DNA"/>
</dbReference>
<gene>
    <name evidence="2" type="ORF">CBM2587_B20007</name>
</gene>
<proteinExistence type="predicted"/>
<feature type="region of interest" description="Disordered" evidence="1">
    <location>
        <begin position="1"/>
        <end position="30"/>
    </location>
</feature>
<evidence type="ECO:0000256" key="1">
    <source>
        <dbReference type="SAM" id="MobiDB-lite"/>
    </source>
</evidence>
<accession>A0A975X8Y3</accession>
<dbReference type="AlphaFoldDB" id="A0A975X8Y3"/>